<dbReference type="Gene3D" id="1.10.3720.10">
    <property type="entry name" value="MetI-like"/>
    <property type="match status" value="1"/>
</dbReference>
<comment type="caution">
    <text evidence="13">The sequence shown here is derived from an EMBL/GenBank/DDBJ whole genome shotgun (WGS) entry which is preliminary data.</text>
</comment>
<reference evidence="13" key="1">
    <citation type="submission" date="2020-10" db="EMBL/GenBank/DDBJ databases">
        <authorList>
            <person name="Gilroy R."/>
        </authorList>
    </citation>
    <scope>NUCLEOTIDE SEQUENCE</scope>
    <source>
        <strain evidence="13">1748</strain>
    </source>
</reference>
<dbReference type="PANTHER" id="PTHR43386">
    <property type="entry name" value="OLIGOPEPTIDE TRANSPORT SYSTEM PERMEASE PROTEIN APPC"/>
    <property type="match status" value="1"/>
</dbReference>
<feature type="non-terminal residue" evidence="13">
    <location>
        <position position="565"/>
    </location>
</feature>
<reference evidence="13" key="2">
    <citation type="journal article" date="2021" name="PeerJ">
        <title>Extensive microbial diversity within the chicken gut microbiome revealed by metagenomics and culture.</title>
        <authorList>
            <person name="Gilroy R."/>
            <person name="Ravi A."/>
            <person name="Getino M."/>
            <person name="Pursley I."/>
            <person name="Horton D.L."/>
            <person name="Alikhan N.F."/>
            <person name="Baker D."/>
            <person name="Gharbi K."/>
            <person name="Hall N."/>
            <person name="Watson M."/>
            <person name="Adriaenssens E.M."/>
            <person name="Foster-Nyarko E."/>
            <person name="Jarju S."/>
            <person name="Secka A."/>
            <person name="Antonio M."/>
            <person name="Oren A."/>
            <person name="Chaudhuri R.R."/>
            <person name="La Ragione R."/>
            <person name="Hildebrand F."/>
            <person name="Pallen M.J."/>
        </authorList>
    </citation>
    <scope>NUCLEOTIDE SEQUENCE</scope>
    <source>
        <strain evidence="13">1748</strain>
    </source>
</reference>
<dbReference type="AlphaFoldDB" id="A0A9D9D932"/>
<keyword evidence="4 10" id="KW-0812">Transmembrane</keyword>
<feature type="transmembrane region" description="Helical" evidence="10">
    <location>
        <begin position="65"/>
        <end position="83"/>
    </location>
</feature>
<evidence type="ECO:0000256" key="1">
    <source>
        <dbReference type="ARBA" id="ARBA00004651"/>
    </source>
</evidence>
<feature type="transmembrane region" description="Helical" evidence="10">
    <location>
        <begin position="346"/>
        <end position="374"/>
    </location>
</feature>
<keyword evidence="6" id="KW-0653">Protein transport</keyword>
<evidence type="ECO:0000259" key="12">
    <source>
        <dbReference type="PROSITE" id="PS50928"/>
    </source>
</evidence>
<dbReference type="InterPro" id="IPR025966">
    <property type="entry name" value="OppC_N"/>
</dbReference>
<comment type="subcellular location">
    <subcellularLocation>
        <location evidence="1 10">Cell membrane</location>
        <topology evidence="1 10">Multi-pass membrane protein</topology>
    </subcellularLocation>
</comment>
<keyword evidence="5" id="KW-0571">Peptide transport</keyword>
<feature type="transmembrane region" description="Helical" evidence="10">
    <location>
        <begin position="386"/>
        <end position="404"/>
    </location>
</feature>
<dbReference type="InterPro" id="IPR050366">
    <property type="entry name" value="BP-dependent_transpt_permease"/>
</dbReference>
<gene>
    <name evidence="13" type="ORF">IAC78_01995</name>
</gene>
<dbReference type="GO" id="GO:0005886">
    <property type="term" value="C:plasma membrane"/>
    <property type="evidence" value="ECO:0007669"/>
    <property type="project" value="UniProtKB-SubCell"/>
</dbReference>
<comment type="similarity">
    <text evidence="9">Belongs to the binding-protein-dependent transport system permease family. OppBC subfamily.</text>
</comment>
<evidence type="ECO:0000256" key="11">
    <source>
        <dbReference type="SAM" id="MobiDB-lite"/>
    </source>
</evidence>
<feature type="region of interest" description="Disordered" evidence="11">
    <location>
        <begin position="1"/>
        <end position="21"/>
    </location>
</feature>
<dbReference type="SUPFAM" id="SSF161098">
    <property type="entry name" value="MetI-like"/>
    <property type="match status" value="1"/>
</dbReference>
<evidence type="ECO:0000256" key="3">
    <source>
        <dbReference type="ARBA" id="ARBA00022475"/>
    </source>
</evidence>
<evidence type="ECO:0000256" key="8">
    <source>
        <dbReference type="ARBA" id="ARBA00023136"/>
    </source>
</evidence>
<evidence type="ECO:0000256" key="6">
    <source>
        <dbReference type="ARBA" id="ARBA00022927"/>
    </source>
</evidence>
<protein>
    <submittedName>
        <fullName evidence="13">ABC transporter permease</fullName>
    </submittedName>
</protein>
<feature type="domain" description="ABC transmembrane type-1" evidence="12">
    <location>
        <begin position="344"/>
        <end position="549"/>
    </location>
</feature>
<dbReference type="Proteomes" id="UP000823629">
    <property type="component" value="Unassembled WGS sequence"/>
</dbReference>
<keyword evidence="3" id="KW-1003">Cell membrane</keyword>
<keyword evidence="7 10" id="KW-1133">Transmembrane helix</keyword>
<proteinExistence type="inferred from homology"/>
<feature type="transmembrane region" description="Helical" evidence="10">
    <location>
        <begin position="416"/>
        <end position="435"/>
    </location>
</feature>
<keyword evidence="2 10" id="KW-0813">Transport</keyword>
<evidence type="ECO:0000313" key="13">
    <source>
        <dbReference type="EMBL" id="MBO8414239.1"/>
    </source>
</evidence>
<evidence type="ECO:0000256" key="9">
    <source>
        <dbReference type="ARBA" id="ARBA00024202"/>
    </source>
</evidence>
<feature type="transmembrane region" description="Helical" evidence="10">
    <location>
        <begin position="470"/>
        <end position="490"/>
    </location>
</feature>
<dbReference type="Pfam" id="PF12911">
    <property type="entry name" value="OppC_N"/>
    <property type="match status" value="1"/>
</dbReference>
<dbReference type="GO" id="GO:0015833">
    <property type="term" value="P:peptide transport"/>
    <property type="evidence" value="ECO:0007669"/>
    <property type="project" value="UniProtKB-KW"/>
</dbReference>
<evidence type="ECO:0000256" key="5">
    <source>
        <dbReference type="ARBA" id="ARBA00022856"/>
    </source>
</evidence>
<dbReference type="Pfam" id="PF00528">
    <property type="entry name" value="BPD_transp_1"/>
    <property type="match status" value="1"/>
</dbReference>
<name>A0A9D9D932_9BACL</name>
<dbReference type="EMBL" id="JADING010000058">
    <property type="protein sequence ID" value="MBO8414239.1"/>
    <property type="molecule type" value="Genomic_DNA"/>
</dbReference>
<dbReference type="InterPro" id="IPR000515">
    <property type="entry name" value="MetI-like"/>
</dbReference>
<dbReference type="InterPro" id="IPR035906">
    <property type="entry name" value="MetI-like_sf"/>
</dbReference>
<dbReference type="PROSITE" id="PS50928">
    <property type="entry name" value="ABC_TM1"/>
    <property type="match status" value="1"/>
</dbReference>
<dbReference type="GO" id="GO:0055085">
    <property type="term" value="P:transmembrane transport"/>
    <property type="evidence" value="ECO:0007669"/>
    <property type="project" value="InterPro"/>
</dbReference>
<dbReference type="GO" id="GO:0015031">
    <property type="term" value="P:protein transport"/>
    <property type="evidence" value="ECO:0007669"/>
    <property type="project" value="UniProtKB-KW"/>
</dbReference>
<accession>A0A9D9D932</accession>
<evidence type="ECO:0000256" key="7">
    <source>
        <dbReference type="ARBA" id="ARBA00022989"/>
    </source>
</evidence>
<dbReference type="CDD" id="cd06261">
    <property type="entry name" value="TM_PBP2"/>
    <property type="match status" value="1"/>
</dbReference>
<evidence type="ECO:0000256" key="4">
    <source>
        <dbReference type="ARBA" id="ARBA00022692"/>
    </source>
</evidence>
<feature type="transmembrane region" description="Helical" evidence="10">
    <location>
        <begin position="528"/>
        <end position="548"/>
    </location>
</feature>
<dbReference type="PANTHER" id="PTHR43386:SF24">
    <property type="entry name" value="OLIGOPEPTIDE TRANSPORT SYSTEM PERMEASE PROTEIN AMID"/>
    <property type="match status" value="1"/>
</dbReference>
<evidence type="ECO:0000256" key="2">
    <source>
        <dbReference type="ARBA" id="ARBA00022448"/>
    </source>
</evidence>
<evidence type="ECO:0000256" key="10">
    <source>
        <dbReference type="RuleBase" id="RU363032"/>
    </source>
</evidence>
<organism evidence="13 14">
    <name type="scientific">Candidatus Scatoplasma merdavium</name>
    <dbReference type="NCBI Taxonomy" id="2840932"/>
    <lineage>
        <taxon>Bacteria</taxon>
        <taxon>Bacillati</taxon>
        <taxon>Bacillota</taxon>
        <taxon>Bacilli</taxon>
        <taxon>Bacillales</taxon>
        <taxon>Candidatus Scatoplasma</taxon>
    </lineage>
</organism>
<keyword evidence="8 10" id="KW-0472">Membrane</keyword>
<sequence>MEENKQFYLTSETSEQEKKHVESLDSSKFKFRNDSESLHDQAFETKPISYLHDCFNRFVKNKSSIVAFFIILIIALYAIIVPISDPKAHVNSTDFPNGYRDYAFRYATPYNSTFAKLGVWDGKKEKTVSEATYYMYAYDDSNHTRADLVSKEETRTVIGSVEYVTTSYVIKENTYYIGNRVVSVSESDYNALINYEKENDIYQVEGKSIMKPLIDSAGYLEEYRQTLLDNGETSSLVDNVIDQMTNYYNQNPTISYALSAYSPSTGRLSQNTFYPVLDDNGEPVRIYQTDENGDLVYYTRSNAQYSIRVDYFDYFVYHYGFEPYGLFGMNAQGQDIFLRLAQGTRFSLLIGVGISLLNFIIGLVWGAVSGYYGGKTDLIMERITDIIGNVPSIIILTICQIQFVNSVKLQATLGTGGVLILAILVAFVYNGWIGVASTTRMQFYRFKNQEYVLASRTLGAKDRRLIFRHILPNAIGTLVTSCILMIPSVIFSESSLSYLGIINFSTSGLSSIGTMLDEGKQAGLSANPHVLLFPCVIISLLMISFNLFGNGLRDAFNTSLKGSED</sequence>
<evidence type="ECO:0000313" key="14">
    <source>
        <dbReference type="Proteomes" id="UP000823629"/>
    </source>
</evidence>